<dbReference type="Pfam" id="PF00528">
    <property type="entry name" value="BPD_transp_1"/>
    <property type="match status" value="2"/>
</dbReference>
<proteinExistence type="inferred from homology"/>
<dbReference type="AlphaFoldDB" id="A0A6J5IF46"/>
<gene>
    <name evidence="11" type="ORF">AAIK43_19155</name>
    <name evidence="10" type="ORF">FOC81_04230</name>
</gene>
<feature type="domain" description="ABC transmembrane type-1" evidence="9">
    <location>
        <begin position="65"/>
        <end position="264"/>
    </location>
</feature>
<dbReference type="Gene3D" id="1.10.3720.10">
    <property type="entry name" value="MetI-like"/>
    <property type="match status" value="2"/>
</dbReference>
<dbReference type="RefSeq" id="WP_088145965.1">
    <property type="nucleotide sequence ID" value="NZ_BLWG01000805.1"/>
</dbReference>
<evidence type="ECO:0000313" key="11">
    <source>
        <dbReference type="EMBL" id="XAN13524.1"/>
    </source>
</evidence>
<evidence type="ECO:0000256" key="4">
    <source>
        <dbReference type="ARBA" id="ARBA00022519"/>
    </source>
</evidence>
<dbReference type="GO" id="GO:0055085">
    <property type="term" value="P:transmembrane transport"/>
    <property type="evidence" value="ECO:0007669"/>
    <property type="project" value="InterPro"/>
</dbReference>
<feature type="transmembrane region" description="Helical" evidence="8">
    <location>
        <begin position="414"/>
        <end position="434"/>
    </location>
</feature>
<evidence type="ECO:0000259" key="9">
    <source>
        <dbReference type="PROSITE" id="PS50928"/>
    </source>
</evidence>
<dbReference type="Proteomes" id="UP001446337">
    <property type="component" value="Chromosome"/>
</dbReference>
<dbReference type="GO" id="GO:0005886">
    <property type="term" value="C:plasma membrane"/>
    <property type="evidence" value="ECO:0007669"/>
    <property type="project" value="UniProtKB-SubCell"/>
</dbReference>
<keyword evidence="2 8" id="KW-0813">Transport</keyword>
<dbReference type="Proteomes" id="UP000509782">
    <property type="component" value="Chromosome"/>
</dbReference>
<keyword evidence="13" id="KW-1185">Reference proteome</keyword>
<keyword evidence="4" id="KW-0997">Cell inner membrane</keyword>
<organism evidence="10 12">
    <name type="scientific">Achromobacter denitrificans</name>
    <name type="common">Alcaligenes denitrificans</name>
    <dbReference type="NCBI Taxonomy" id="32002"/>
    <lineage>
        <taxon>Bacteria</taxon>
        <taxon>Pseudomonadati</taxon>
        <taxon>Pseudomonadota</taxon>
        <taxon>Betaproteobacteria</taxon>
        <taxon>Burkholderiales</taxon>
        <taxon>Alcaligenaceae</taxon>
        <taxon>Achromobacter</taxon>
    </lineage>
</organism>
<dbReference type="EMBL" id="CP054569">
    <property type="protein sequence ID" value="QKQ45944.1"/>
    <property type="molecule type" value="Genomic_DNA"/>
</dbReference>
<protein>
    <submittedName>
        <fullName evidence="10">Iron ABC transporter permease</fullName>
    </submittedName>
</protein>
<evidence type="ECO:0000256" key="5">
    <source>
        <dbReference type="ARBA" id="ARBA00022692"/>
    </source>
</evidence>
<feature type="domain" description="ABC transmembrane type-1" evidence="9">
    <location>
        <begin position="352"/>
        <end position="549"/>
    </location>
</feature>
<feature type="transmembrane region" description="Helical" evidence="8">
    <location>
        <begin position="355"/>
        <end position="378"/>
    </location>
</feature>
<feature type="transmembrane region" description="Helical" evidence="8">
    <location>
        <begin position="98"/>
        <end position="124"/>
    </location>
</feature>
<dbReference type="InterPro" id="IPR000515">
    <property type="entry name" value="MetI-like"/>
</dbReference>
<feature type="transmembrane region" description="Helical" evidence="8">
    <location>
        <begin position="69"/>
        <end position="91"/>
    </location>
</feature>
<feature type="transmembrane region" description="Helical" evidence="8">
    <location>
        <begin position="532"/>
        <end position="553"/>
    </location>
</feature>
<feature type="transmembrane region" description="Helical" evidence="8">
    <location>
        <begin position="12"/>
        <end position="40"/>
    </location>
</feature>
<feature type="transmembrane region" description="Helical" evidence="8">
    <location>
        <begin position="390"/>
        <end position="408"/>
    </location>
</feature>
<evidence type="ECO:0000256" key="1">
    <source>
        <dbReference type="ARBA" id="ARBA00004429"/>
    </source>
</evidence>
<evidence type="ECO:0000256" key="7">
    <source>
        <dbReference type="ARBA" id="ARBA00023136"/>
    </source>
</evidence>
<keyword evidence="6 8" id="KW-1133">Transmembrane helix</keyword>
<evidence type="ECO:0000256" key="6">
    <source>
        <dbReference type="ARBA" id="ARBA00022989"/>
    </source>
</evidence>
<evidence type="ECO:0000313" key="10">
    <source>
        <dbReference type="EMBL" id="QKQ45944.1"/>
    </source>
</evidence>
<dbReference type="PANTHER" id="PTHR43357:SF4">
    <property type="entry name" value="INNER MEMBRANE ABC TRANSPORTER PERMEASE PROTEIN YDCV"/>
    <property type="match status" value="1"/>
</dbReference>
<evidence type="ECO:0000256" key="3">
    <source>
        <dbReference type="ARBA" id="ARBA00022475"/>
    </source>
</evidence>
<reference evidence="11 13" key="2">
    <citation type="submission" date="2024-05" db="EMBL/GenBank/DDBJ databases">
        <title>Achromobacter denitrificans. BP1, complete genome.</title>
        <authorList>
            <person name="Zhang B."/>
        </authorList>
    </citation>
    <scope>NUCLEOTIDE SEQUENCE [LARGE SCALE GENOMIC DNA]</scope>
    <source>
        <strain evidence="11 13">BP1</strain>
    </source>
</reference>
<dbReference type="PROSITE" id="PS50928">
    <property type="entry name" value="ABC_TM1"/>
    <property type="match status" value="2"/>
</dbReference>
<dbReference type="SUPFAM" id="SSF161098">
    <property type="entry name" value="MetI-like"/>
    <property type="match status" value="2"/>
</dbReference>
<keyword evidence="5 8" id="KW-0812">Transmembrane</keyword>
<accession>A0A6J5IF46</accession>
<dbReference type="PANTHER" id="PTHR43357">
    <property type="entry name" value="INNER MEMBRANE ABC TRANSPORTER PERMEASE PROTEIN YDCV"/>
    <property type="match status" value="1"/>
</dbReference>
<evidence type="ECO:0000313" key="13">
    <source>
        <dbReference type="Proteomes" id="UP001446337"/>
    </source>
</evidence>
<evidence type="ECO:0000256" key="2">
    <source>
        <dbReference type="ARBA" id="ARBA00022448"/>
    </source>
</evidence>
<evidence type="ECO:0000256" key="8">
    <source>
        <dbReference type="RuleBase" id="RU363032"/>
    </source>
</evidence>
<comment type="subcellular location">
    <subcellularLocation>
        <location evidence="1">Cell inner membrane</location>
        <topology evidence="1">Multi-pass membrane protein</topology>
    </subcellularLocation>
    <subcellularLocation>
        <location evidence="8">Cell membrane</location>
        <topology evidence="8">Multi-pass membrane protein</topology>
    </subcellularLocation>
</comment>
<keyword evidence="3" id="KW-1003">Cell membrane</keyword>
<feature type="transmembrane region" description="Helical" evidence="8">
    <location>
        <begin position="298"/>
        <end position="327"/>
    </location>
</feature>
<feature type="transmembrane region" description="Helical" evidence="8">
    <location>
        <begin position="475"/>
        <end position="497"/>
    </location>
</feature>
<keyword evidence="7 8" id="KW-0472">Membrane</keyword>
<feature type="transmembrane region" description="Helical" evidence="8">
    <location>
        <begin position="150"/>
        <end position="171"/>
    </location>
</feature>
<feature type="transmembrane region" description="Helical" evidence="8">
    <location>
        <begin position="192"/>
        <end position="214"/>
    </location>
</feature>
<feature type="transmembrane region" description="Helical" evidence="8">
    <location>
        <begin position="249"/>
        <end position="272"/>
    </location>
</feature>
<reference evidence="10 12" key="1">
    <citation type="submission" date="2020-05" db="EMBL/GenBank/DDBJ databases">
        <title>FDA dAtabase for Regulatory Grade micrObial Sequences (FDA-ARGOS): Supporting development and validation of Infectious Disease Dx tests.</title>
        <authorList>
            <person name="Sproer C."/>
            <person name="Gronow S."/>
            <person name="Severitt S."/>
            <person name="Schroder I."/>
            <person name="Tallon L."/>
            <person name="Sadzewicz L."/>
            <person name="Zhao X."/>
            <person name="Vavikolanu K."/>
            <person name="Mehta A."/>
            <person name="Aluvathingal J."/>
            <person name="Nadendla S."/>
            <person name="Myers T."/>
            <person name="Yan Y."/>
            <person name="Sichtig H."/>
        </authorList>
    </citation>
    <scope>NUCLEOTIDE SEQUENCE [LARGE SCALE GENOMIC DNA]</scope>
    <source>
        <strain evidence="10 12">FDAARGOS_787</strain>
    </source>
</reference>
<name>A0A6J5IF46_ACHDE</name>
<dbReference type="InterPro" id="IPR035906">
    <property type="entry name" value="MetI-like_sf"/>
</dbReference>
<dbReference type="EMBL" id="CP154792">
    <property type="protein sequence ID" value="XAN13524.1"/>
    <property type="molecule type" value="Genomic_DNA"/>
</dbReference>
<comment type="similarity">
    <text evidence="8">Belongs to the binding-protein-dependent transport system permease family.</text>
</comment>
<dbReference type="CDD" id="cd06261">
    <property type="entry name" value="TM_PBP2"/>
    <property type="match status" value="2"/>
</dbReference>
<sequence>MNYSGHSRLHAGPVLTALLVFGFLLLFLAIPVGTVFYSAFVNADGSFTMGHFGAFFKQPLMQEAFFNSLYVAGWSALLASLIAVPLAYLTVRFNFRGALLIQTLGVLPLIMPPFVGAVAMQLIFGRSGSVNLLLQDWFGFTLPFMEGLNGVIFVEALHYFPFILMNLVVALRNIDGAMEEAALNLGSRGFRLFRRVIFPLALPGYVAGASLVFVKVFDDLGTPLVLGTTNMLAPQAYLRITQVGLEDPLGYVISVIMVGFSILALWLSARVLKGKDYSTLQKGGSSIHKRSLRPAESVLAYGWIILVLLLVLSPHMGVLLLSLASVWSFAPLPDGYTLAHYSAVFSESQGMIANTLLYCGLAAGVDVILGTAIAYLMLRTRLPARQWLDFLASAALAIPGIVLAIGFLRTFRGIELPGTGTLLTSSWIIIMIAYSVRRLPYALRSCVASLQQINISLEEAAQSLGATRMSTIRRVVVPLMAGGMLAGFVTSFVTAAVELSATIMLVTKDSQAPMSYGIYLYMQSAAGRGPGAALGVLAVAAVAIGTYISHLLVERAQTRQRPARHEGETE</sequence>
<evidence type="ECO:0000313" key="12">
    <source>
        <dbReference type="Proteomes" id="UP000509782"/>
    </source>
</evidence>